<dbReference type="PROSITE" id="PS51263">
    <property type="entry name" value="ADF_H"/>
    <property type="match status" value="1"/>
</dbReference>
<dbReference type="InterPro" id="IPR017904">
    <property type="entry name" value="ADF/Cofilin"/>
</dbReference>
<dbReference type="GO" id="GO:0030042">
    <property type="term" value="P:actin filament depolymerization"/>
    <property type="evidence" value="ECO:0007669"/>
    <property type="project" value="InterPro"/>
</dbReference>
<evidence type="ECO:0000313" key="5">
    <source>
        <dbReference type="Proteomes" id="UP000298663"/>
    </source>
</evidence>
<proteinExistence type="inferred from homology"/>
<sequence>MSSGVLVNPECQGKFRMLSEGKRQLRYIIYKIEDKEVIVETAVSPAEITSSADDYDDNSKAAFDIFVQDLKDRTAGFTDCRYAVFDFKFTCSRPGAGTSKMDKIIFIQLCPDGASIKKKMVYASSASAIKSTLGTERILQFQVSDESEIAHKELLNKLNEKYRDN</sequence>
<keyword evidence="5" id="KW-1185">Reference proteome</keyword>
<feature type="domain" description="ADF-H" evidence="3">
    <location>
        <begin position="3"/>
        <end position="159"/>
    </location>
</feature>
<reference evidence="4 5" key="2">
    <citation type="journal article" date="2019" name="G3 (Bethesda)">
        <title>Hybrid Assembly of the Genome of the Entomopathogenic Nematode Steinernema carpocapsae Identifies the X-Chromosome.</title>
        <authorList>
            <person name="Serra L."/>
            <person name="Macchietto M."/>
            <person name="Macias-Munoz A."/>
            <person name="McGill C.J."/>
            <person name="Rodriguez I.M."/>
            <person name="Rodriguez B."/>
            <person name="Murad R."/>
            <person name="Mortazavi A."/>
        </authorList>
    </citation>
    <scope>NUCLEOTIDE SEQUENCE [LARGE SCALE GENOMIC DNA]</scope>
    <source>
        <strain evidence="4 5">ALL</strain>
    </source>
</reference>
<dbReference type="SUPFAM" id="SSF55753">
    <property type="entry name" value="Actin depolymerizing proteins"/>
    <property type="match status" value="1"/>
</dbReference>
<organism evidence="4 5">
    <name type="scientific">Steinernema carpocapsae</name>
    <name type="common">Entomopathogenic nematode</name>
    <dbReference type="NCBI Taxonomy" id="34508"/>
    <lineage>
        <taxon>Eukaryota</taxon>
        <taxon>Metazoa</taxon>
        <taxon>Ecdysozoa</taxon>
        <taxon>Nematoda</taxon>
        <taxon>Chromadorea</taxon>
        <taxon>Rhabditida</taxon>
        <taxon>Tylenchina</taxon>
        <taxon>Panagrolaimomorpha</taxon>
        <taxon>Strongyloidoidea</taxon>
        <taxon>Steinernematidae</taxon>
        <taxon>Steinernema</taxon>
    </lineage>
</organism>
<comment type="similarity">
    <text evidence="1">Belongs to the actin-binding proteins ADF family.</text>
</comment>
<protein>
    <recommendedName>
        <fullName evidence="3">ADF-H domain-containing protein</fullName>
    </recommendedName>
</protein>
<name>A0A4U5MS87_STECR</name>
<dbReference type="GO" id="GO:0015629">
    <property type="term" value="C:actin cytoskeleton"/>
    <property type="evidence" value="ECO:0007669"/>
    <property type="project" value="InterPro"/>
</dbReference>
<reference evidence="4 5" key="1">
    <citation type="journal article" date="2015" name="Genome Biol.">
        <title>Comparative genomics of Steinernema reveals deeply conserved gene regulatory networks.</title>
        <authorList>
            <person name="Dillman A.R."/>
            <person name="Macchietto M."/>
            <person name="Porter C.F."/>
            <person name="Rogers A."/>
            <person name="Williams B."/>
            <person name="Antoshechkin I."/>
            <person name="Lee M.M."/>
            <person name="Goodwin Z."/>
            <person name="Lu X."/>
            <person name="Lewis E.E."/>
            <person name="Goodrich-Blair H."/>
            <person name="Stock S.P."/>
            <person name="Adams B.J."/>
            <person name="Sternberg P.W."/>
            <person name="Mortazavi A."/>
        </authorList>
    </citation>
    <scope>NUCLEOTIDE SEQUENCE [LARGE SCALE GENOMIC DNA]</scope>
    <source>
        <strain evidence="4 5">ALL</strain>
    </source>
</reference>
<dbReference type="Proteomes" id="UP000298663">
    <property type="component" value="Unassembled WGS sequence"/>
</dbReference>
<dbReference type="Pfam" id="PF00241">
    <property type="entry name" value="Cofilin_ADF"/>
    <property type="match status" value="1"/>
</dbReference>
<dbReference type="GO" id="GO:0003779">
    <property type="term" value="F:actin binding"/>
    <property type="evidence" value="ECO:0007669"/>
    <property type="project" value="UniProtKB-KW"/>
</dbReference>
<evidence type="ECO:0000259" key="3">
    <source>
        <dbReference type="PROSITE" id="PS51263"/>
    </source>
</evidence>
<dbReference type="PANTHER" id="PTHR11913">
    <property type="entry name" value="COFILIN-RELATED"/>
    <property type="match status" value="1"/>
</dbReference>
<dbReference type="SMART" id="SM00102">
    <property type="entry name" value="ADF"/>
    <property type="match status" value="1"/>
</dbReference>
<dbReference type="Gene3D" id="3.40.20.10">
    <property type="entry name" value="Severin"/>
    <property type="match status" value="1"/>
</dbReference>
<dbReference type="AlphaFoldDB" id="A0A4U5MS87"/>
<dbReference type="STRING" id="34508.A0A4U5MS87"/>
<evidence type="ECO:0000313" key="4">
    <source>
        <dbReference type="EMBL" id="TKR72561.1"/>
    </source>
</evidence>
<comment type="caution">
    <text evidence="4">The sequence shown here is derived from an EMBL/GenBank/DDBJ whole genome shotgun (WGS) entry which is preliminary data.</text>
</comment>
<evidence type="ECO:0000256" key="2">
    <source>
        <dbReference type="ARBA" id="ARBA00023203"/>
    </source>
</evidence>
<evidence type="ECO:0000256" key="1">
    <source>
        <dbReference type="ARBA" id="ARBA00006844"/>
    </source>
</evidence>
<accession>A0A4U5MS87</accession>
<dbReference type="CDD" id="cd11286">
    <property type="entry name" value="ADF_cofilin_like"/>
    <property type="match status" value="1"/>
</dbReference>
<dbReference type="InterPro" id="IPR002108">
    <property type="entry name" value="ADF-H"/>
</dbReference>
<dbReference type="InterPro" id="IPR029006">
    <property type="entry name" value="ADF-H/Gelsolin-like_dom_sf"/>
</dbReference>
<gene>
    <name evidence="4" type="ORF">L596_019987</name>
</gene>
<dbReference type="EMBL" id="AZBU02000006">
    <property type="protein sequence ID" value="TKR72561.1"/>
    <property type="molecule type" value="Genomic_DNA"/>
</dbReference>
<dbReference type="OrthoDB" id="10249245at2759"/>
<keyword evidence="2" id="KW-0009">Actin-binding</keyword>